<name>A0ABM1VRC2_APLCA</name>
<keyword evidence="5" id="KW-1185">Reference proteome</keyword>
<feature type="compositionally biased region" description="Pro residues" evidence="3">
    <location>
        <begin position="375"/>
        <end position="386"/>
    </location>
</feature>
<dbReference type="InterPro" id="IPR004087">
    <property type="entry name" value="KH_dom"/>
</dbReference>
<dbReference type="RefSeq" id="XP_035824964.1">
    <property type="nucleotide sequence ID" value="XM_035969071.1"/>
</dbReference>
<feature type="domain" description="K Homology" evidence="4">
    <location>
        <begin position="184"/>
        <end position="255"/>
    </location>
</feature>
<dbReference type="SUPFAM" id="SSF54791">
    <property type="entry name" value="Eukaryotic type KH-domain (KH-domain type I)"/>
    <property type="match status" value="3"/>
</dbReference>
<dbReference type="PROSITE" id="PS50084">
    <property type="entry name" value="KH_TYPE_1"/>
    <property type="match status" value="3"/>
</dbReference>
<protein>
    <submittedName>
        <fullName evidence="6">Poly(RC)-binding protein 3</fullName>
    </submittedName>
</protein>
<dbReference type="InterPro" id="IPR036612">
    <property type="entry name" value="KH_dom_type_1_sf"/>
</dbReference>
<sequence length="572" mass="59782">MYVSNMWAMPFEDGGFTYCEYGAFRAPPLPFPPLPGEIPEMTDTAGLIVATNGPISTNHHNHHLSNTNGNSNISTSPGSSSSSGSSPNNMVVSVDGATTTATSTILTVRMIMQGKEVGSIIGKKGDNIKKFREDSGAKINISDGSCPERIVTVTGSTDNIHRAFGFICKKFEEDLQNTPTTPKPPVTLRLVVPASQCGSLIGKQGCKIKEIREATGASIQVASEMLPNSTERAVTVSGTADAITECIKYVCGIMLESPAKGANLPYRPKPLLSPVYISSSQGFTLPSGVAPLPGGPEQMPKGLPHPVQMAHAIPMVPSAQTVVPGSLVPVNGLGPAALPPLSWPGPLPPPPPPCLTHLLIPSPGLGPSLQYNPRPSNPGPPPPALPSPGQQAQEMNIPNDLIGCIIGRGGQKINEIRQVSGANIKISNAEDGSSDRKVTITGSPECIGLAQYLISTRLWLSMELHKTLTLDPASLPPVSSVAAPLPPLPPHPVAMTVMKPLPPPPMLGLNGLGQLMDPAAMAAQVPNSMAIACSLPGAAPMAERKPLTTKMRLGLTATTAFKAAERPKFTPY</sequence>
<evidence type="ECO:0000256" key="1">
    <source>
        <dbReference type="ARBA" id="ARBA00022737"/>
    </source>
</evidence>
<evidence type="ECO:0000256" key="3">
    <source>
        <dbReference type="SAM" id="MobiDB-lite"/>
    </source>
</evidence>
<dbReference type="Gene3D" id="3.30.1370.10">
    <property type="entry name" value="K Homology domain, type 1"/>
    <property type="match status" value="3"/>
</dbReference>
<feature type="domain" description="K Homology" evidence="4">
    <location>
        <begin position="104"/>
        <end position="172"/>
    </location>
</feature>
<feature type="region of interest" description="Disordered" evidence="3">
    <location>
        <begin position="365"/>
        <end position="394"/>
    </location>
</feature>
<gene>
    <name evidence="6" type="primary">LOC101847575</name>
</gene>
<dbReference type="InterPro" id="IPR004088">
    <property type="entry name" value="KH_dom_type_1"/>
</dbReference>
<keyword evidence="1" id="KW-0677">Repeat</keyword>
<evidence type="ECO:0000259" key="4">
    <source>
        <dbReference type="SMART" id="SM00322"/>
    </source>
</evidence>
<reference evidence="6" key="1">
    <citation type="submission" date="2025-08" db="UniProtKB">
        <authorList>
            <consortium name="RefSeq"/>
        </authorList>
    </citation>
    <scope>IDENTIFICATION</scope>
</reference>
<dbReference type="CDD" id="cd22439">
    <property type="entry name" value="KH-I_PCBP_rpt3"/>
    <property type="match status" value="1"/>
</dbReference>
<feature type="region of interest" description="Disordered" evidence="3">
    <location>
        <begin position="51"/>
        <end position="93"/>
    </location>
</feature>
<proteinExistence type="predicted"/>
<feature type="compositionally biased region" description="Low complexity" evidence="3">
    <location>
        <begin position="64"/>
        <end position="93"/>
    </location>
</feature>
<evidence type="ECO:0000313" key="5">
    <source>
        <dbReference type="Proteomes" id="UP000694888"/>
    </source>
</evidence>
<dbReference type="PANTHER" id="PTHR10288">
    <property type="entry name" value="KH DOMAIN CONTAINING RNA BINDING PROTEIN"/>
    <property type="match status" value="1"/>
</dbReference>
<dbReference type="Pfam" id="PF00013">
    <property type="entry name" value="KH_1"/>
    <property type="match status" value="3"/>
</dbReference>
<dbReference type="CDD" id="cd22438">
    <property type="entry name" value="KH-I_PCBP_rpt1"/>
    <property type="match status" value="1"/>
</dbReference>
<accession>A0ABM1VRC2</accession>
<evidence type="ECO:0000313" key="6">
    <source>
        <dbReference type="RefSeq" id="XP_035824964.1"/>
    </source>
</evidence>
<organism evidence="5 6">
    <name type="scientific">Aplysia californica</name>
    <name type="common">California sea hare</name>
    <dbReference type="NCBI Taxonomy" id="6500"/>
    <lineage>
        <taxon>Eukaryota</taxon>
        <taxon>Metazoa</taxon>
        <taxon>Spiralia</taxon>
        <taxon>Lophotrochozoa</taxon>
        <taxon>Mollusca</taxon>
        <taxon>Gastropoda</taxon>
        <taxon>Heterobranchia</taxon>
        <taxon>Euthyneura</taxon>
        <taxon>Tectipleura</taxon>
        <taxon>Aplysiida</taxon>
        <taxon>Aplysioidea</taxon>
        <taxon>Aplysiidae</taxon>
        <taxon>Aplysia</taxon>
    </lineage>
</organism>
<dbReference type="CDD" id="cd02396">
    <property type="entry name" value="KH-I_PCBP_rpt2"/>
    <property type="match status" value="1"/>
</dbReference>
<dbReference type="Proteomes" id="UP000694888">
    <property type="component" value="Unplaced"/>
</dbReference>
<evidence type="ECO:0000256" key="2">
    <source>
        <dbReference type="PROSITE-ProRule" id="PRU00117"/>
    </source>
</evidence>
<keyword evidence="2" id="KW-0694">RNA-binding</keyword>
<dbReference type="SMART" id="SM00322">
    <property type="entry name" value="KH"/>
    <property type="match status" value="3"/>
</dbReference>
<feature type="domain" description="K Homology" evidence="4">
    <location>
        <begin position="389"/>
        <end position="459"/>
    </location>
</feature>
<feature type="compositionally biased region" description="Low complexity" evidence="3">
    <location>
        <begin position="365"/>
        <end position="374"/>
    </location>
</feature>
<dbReference type="GeneID" id="101847575"/>